<dbReference type="CDD" id="cd00156">
    <property type="entry name" value="REC"/>
    <property type="match status" value="1"/>
</dbReference>
<dbReference type="PANTHER" id="PTHR43065:SF10">
    <property type="entry name" value="PEROXIDE STRESS-ACTIVATED HISTIDINE KINASE MAK3"/>
    <property type="match status" value="1"/>
</dbReference>
<dbReference type="InterPro" id="IPR003594">
    <property type="entry name" value="HATPase_dom"/>
</dbReference>
<dbReference type="GO" id="GO:0006355">
    <property type="term" value="P:regulation of DNA-templated transcription"/>
    <property type="evidence" value="ECO:0007669"/>
    <property type="project" value="InterPro"/>
</dbReference>
<dbReference type="Gene3D" id="3.40.50.2300">
    <property type="match status" value="1"/>
</dbReference>
<dbReference type="EMBL" id="BMJC01000001">
    <property type="protein sequence ID" value="GGA82910.1"/>
    <property type="molecule type" value="Genomic_DNA"/>
</dbReference>
<keyword evidence="5" id="KW-0547">Nucleotide-binding</keyword>
<comment type="catalytic activity">
    <reaction evidence="1">
        <text>ATP + protein L-histidine = ADP + protein N-phospho-L-histidine.</text>
        <dbReference type="EC" id="2.7.13.3"/>
    </reaction>
</comment>
<sequence>MVPSNLPTRILIVEDDEDDFLIIDACIKDIPEKEFIIDWCYEYNEVLRRMGEGRYDLYFVDYLLGEKTGLELLQEAIDMGCEEPIVLLTGIGNRDLDIRAMTFGAADYLVKSEITTEKLERSIRYALERSAYIKALRVNERKYRAVFERSKDAVFLTSDDLVFRDVNAATCDLFKYGKDELLRMSLYDLFARKEAADDLRDRLSLTGEVEDLEVELLTRNKERRNCILSISWQVYSSGETYIQGIIHDFTNLKRIERATFQIEKLRSTAMLLRTLAHEVRNPLTNINLSVEQLKPEMNSEDANIYLDIITRNCGRIDGLISELLDLSRPAEISLQKTRLQEIIDNTLTAASDRISLKNIRLETMYPEKPAFVMADKEKLRIAFLNILINAVEAVPAQSGVITIAIREETPQYYKVSINDNGGGIPEENISRIFEPYFTSKTNGFGLGLAATWNILQSHRAGIDVSSQVGEGTSFMLTFEQA</sequence>
<dbReference type="Proteomes" id="UP000607559">
    <property type="component" value="Unassembled WGS sequence"/>
</dbReference>
<evidence type="ECO:0000313" key="13">
    <source>
        <dbReference type="EMBL" id="GGA82910.1"/>
    </source>
</evidence>
<dbReference type="InterPro" id="IPR001789">
    <property type="entry name" value="Sig_transdc_resp-reg_receiver"/>
</dbReference>
<dbReference type="RefSeq" id="WP_188927694.1">
    <property type="nucleotide sequence ID" value="NZ_BMJC01000001.1"/>
</dbReference>
<evidence type="ECO:0000259" key="10">
    <source>
        <dbReference type="PROSITE" id="PS50109"/>
    </source>
</evidence>
<dbReference type="PANTHER" id="PTHR43065">
    <property type="entry name" value="SENSOR HISTIDINE KINASE"/>
    <property type="match status" value="1"/>
</dbReference>
<feature type="domain" description="Histidine kinase" evidence="10">
    <location>
        <begin position="274"/>
        <end position="481"/>
    </location>
</feature>
<dbReference type="GO" id="GO:0000155">
    <property type="term" value="F:phosphorelay sensor kinase activity"/>
    <property type="evidence" value="ECO:0007669"/>
    <property type="project" value="InterPro"/>
</dbReference>
<dbReference type="EC" id="2.7.13.3" evidence="2"/>
<dbReference type="InterPro" id="IPR000014">
    <property type="entry name" value="PAS"/>
</dbReference>
<dbReference type="InterPro" id="IPR003661">
    <property type="entry name" value="HisK_dim/P_dom"/>
</dbReference>
<dbReference type="SUPFAM" id="SSF47384">
    <property type="entry name" value="Homodimeric domain of signal transducing histidine kinase"/>
    <property type="match status" value="1"/>
</dbReference>
<dbReference type="NCBIfam" id="TIGR00229">
    <property type="entry name" value="sensory_box"/>
    <property type="match status" value="1"/>
</dbReference>
<name>A0A8J2XPW7_9BACT</name>
<dbReference type="InterPro" id="IPR005467">
    <property type="entry name" value="His_kinase_dom"/>
</dbReference>
<dbReference type="Gene3D" id="1.10.287.130">
    <property type="match status" value="1"/>
</dbReference>
<dbReference type="Pfam" id="PF00072">
    <property type="entry name" value="Response_reg"/>
    <property type="match status" value="1"/>
</dbReference>
<dbReference type="SUPFAM" id="SSF55785">
    <property type="entry name" value="PYP-like sensor domain (PAS domain)"/>
    <property type="match status" value="1"/>
</dbReference>
<reference evidence="13" key="2">
    <citation type="submission" date="2020-09" db="EMBL/GenBank/DDBJ databases">
        <authorList>
            <person name="Sun Q."/>
            <person name="Zhou Y."/>
        </authorList>
    </citation>
    <scope>NUCLEOTIDE SEQUENCE</scope>
    <source>
        <strain evidence="13">CGMCC 1.15448</strain>
    </source>
</reference>
<dbReference type="InterPro" id="IPR013767">
    <property type="entry name" value="PAS_fold"/>
</dbReference>
<evidence type="ECO:0000256" key="7">
    <source>
        <dbReference type="ARBA" id="ARBA00022840"/>
    </source>
</evidence>
<dbReference type="InterPro" id="IPR036097">
    <property type="entry name" value="HisK_dim/P_sf"/>
</dbReference>
<dbReference type="Pfam" id="PF00989">
    <property type="entry name" value="PAS"/>
    <property type="match status" value="1"/>
</dbReference>
<evidence type="ECO:0000256" key="6">
    <source>
        <dbReference type="ARBA" id="ARBA00022777"/>
    </source>
</evidence>
<dbReference type="PROSITE" id="PS50109">
    <property type="entry name" value="HIS_KIN"/>
    <property type="match status" value="1"/>
</dbReference>
<keyword evidence="7" id="KW-0067">ATP-binding</keyword>
<accession>A0A8J2XPW7</accession>
<dbReference type="SMART" id="SM00387">
    <property type="entry name" value="HATPase_c"/>
    <property type="match status" value="1"/>
</dbReference>
<dbReference type="InterPro" id="IPR004358">
    <property type="entry name" value="Sig_transdc_His_kin-like_C"/>
</dbReference>
<evidence type="ECO:0000256" key="4">
    <source>
        <dbReference type="ARBA" id="ARBA00022679"/>
    </source>
</evidence>
<dbReference type="CDD" id="cd00130">
    <property type="entry name" value="PAS"/>
    <property type="match status" value="1"/>
</dbReference>
<dbReference type="PROSITE" id="PS50110">
    <property type="entry name" value="RESPONSE_REGULATORY"/>
    <property type="match status" value="1"/>
</dbReference>
<dbReference type="InterPro" id="IPR036890">
    <property type="entry name" value="HATPase_C_sf"/>
</dbReference>
<dbReference type="InterPro" id="IPR035965">
    <property type="entry name" value="PAS-like_dom_sf"/>
</dbReference>
<dbReference type="GO" id="GO:0005524">
    <property type="term" value="F:ATP binding"/>
    <property type="evidence" value="ECO:0007669"/>
    <property type="project" value="UniProtKB-KW"/>
</dbReference>
<dbReference type="Pfam" id="PF00512">
    <property type="entry name" value="HisKA"/>
    <property type="match status" value="1"/>
</dbReference>
<feature type="domain" description="PAS" evidence="12">
    <location>
        <begin position="139"/>
        <end position="210"/>
    </location>
</feature>
<dbReference type="Gene3D" id="3.30.565.10">
    <property type="entry name" value="Histidine kinase-like ATPase, C-terminal domain"/>
    <property type="match status" value="1"/>
</dbReference>
<dbReference type="CDD" id="cd00082">
    <property type="entry name" value="HisKA"/>
    <property type="match status" value="1"/>
</dbReference>
<gene>
    <name evidence="13" type="ORF">GCM10011511_02400</name>
</gene>
<evidence type="ECO:0000256" key="3">
    <source>
        <dbReference type="ARBA" id="ARBA00022553"/>
    </source>
</evidence>
<keyword evidence="4" id="KW-0808">Transferase</keyword>
<reference evidence="13" key="1">
    <citation type="journal article" date="2014" name="Int. J. Syst. Evol. Microbiol.">
        <title>Complete genome sequence of Corynebacterium casei LMG S-19264T (=DSM 44701T), isolated from a smear-ripened cheese.</title>
        <authorList>
            <consortium name="US DOE Joint Genome Institute (JGI-PGF)"/>
            <person name="Walter F."/>
            <person name="Albersmeier A."/>
            <person name="Kalinowski J."/>
            <person name="Ruckert C."/>
        </authorList>
    </citation>
    <scope>NUCLEOTIDE SEQUENCE</scope>
    <source>
        <strain evidence="13">CGMCC 1.15448</strain>
    </source>
</reference>
<evidence type="ECO:0000256" key="5">
    <source>
        <dbReference type="ARBA" id="ARBA00022741"/>
    </source>
</evidence>
<keyword evidence="6" id="KW-0418">Kinase</keyword>
<dbReference type="SMART" id="SM00091">
    <property type="entry name" value="PAS"/>
    <property type="match status" value="1"/>
</dbReference>
<dbReference type="PROSITE" id="PS50112">
    <property type="entry name" value="PAS"/>
    <property type="match status" value="1"/>
</dbReference>
<dbReference type="SUPFAM" id="SSF52172">
    <property type="entry name" value="CheY-like"/>
    <property type="match status" value="1"/>
</dbReference>
<organism evidence="13 14">
    <name type="scientific">Puia dinghuensis</name>
    <dbReference type="NCBI Taxonomy" id="1792502"/>
    <lineage>
        <taxon>Bacteria</taxon>
        <taxon>Pseudomonadati</taxon>
        <taxon>Bacteroidota</taxon>
        <taxon>Chitinophagia</taxon>
        <taxon>Chitinophagales</taxon>
        <taxon>Chitinophagaceae</taxon>
        <taxon>Puia</taxon>
    </lineage>
</organism>
<evidence type="ECO:0000259" key="11">
    <source>
        <dbReference type="PROSITE" id="PS50110"/>
    </source>
</evidence>
<comment type="caution">
    <text evidence="13">The sequence shown here is derived from an EMBL/GenBank/DDBJ whole genome shotgun (WGS) entry which is preliminary data.</text>
</comment>
<dbReference type="CDD" id="cd00075">
    <property type="entry name" value="HATPase"/>
    <property type="match status" value="1"/>
</dbReference>
<dbReference type="Pfam" id="PF02518">
    <property type="entry name" value="HATPase_c"/>
    <property type="match status" value="1"/>
</dbReference>
<feature type="modified residue" description="4-aspartylphosphate" evidence="9">
    <location>
        <position position="61"/>
    </location>
</feature>
<dbReference type="PRINTS" id="PR00344">
    <property type="entry name" value="BCTRLSENSOR"/>
</dbReference>
<evidence type="ECO:0000256" key="8">
    <source>
        <dbReference type="ARBA" id="ARBA00023012"/>
    </source>
</evidence>
<feature type="domain" description="Response regulatory" evidence="11">
    <location>
        <begin position="9"/>
        <end position="126"/>
    </location>
</feature>
<dbReference type="AlphaFoldDB" id="A0A8J2XPW7"/>
<dbReference type="SMART" id="SM00388">
    <property type="entry name" value="HisKA"/>
    <property type="match status" value="1"/>
</dbReference>
<evidence type="ECO:0000256" key="9">
    <source>
        <dbReference type="PROSITE-ProRule" id="PRU00169"/>
    </source>
</evidence>
<keyword evidence="3 9" id="KW-0597">Phosphoprotein</keyword>
<keyword evidence="14" id="KW-1185">Reference proteome</keyword>
<evidence type="ECO:0000259" key="12">
    <source>
        <dbReference type="PROSITE" id="PS50112"/>
    </source>
</evidence>
<dbReference type="Gene3D" id="3.30.450.20">
    <property type="entry name" value="PAS domain"/>
    <property type="match status" value="1"/>
</dbReference>
<protein>
    <recommendedName>
        <fullName evidence="2">histidine kinase</fullName>
        <ecNumber evidence="2">2.7.13.3</ecNumber>
    </recommendedName>
</protein>
<proteinExistence type="predicted"/>
<evidence type="ECO:0000313" key="14">
    <source>
        <dbReference type="Proteomes" id="UP000607559"/>
    </source>
</evidence>
<dbReference type="SMART" id="SM00448">
    <property type="entry name" value="REC"/>
    <property type="match status" value="1"/>
</dbReference>
<evidence type="ECO:0000256" key="2">
    <source>
        <dbReference type="ARBA" id="ARBA00012438"/>
    </source>
</evidence>
<evidence type="ECO:0000256" key="1">
    <source>
        <dbReference type="ARBA" id="ARBA00000085"/>
    </source>
</evidence>
<dbReference type="InterPro" id="IPR011006">
    <property type="entry name" value="CheY-like_superfamily"/>
</dbReference>
<dbReference type="SUPFAM" id="SSF55874">
    <property type="entry name" value="ATPase domain of HSP90 chaperone/DNA topoisomerase II/histidine kinase"/>
    <property type="match status" value="1"/>
</dbReference>
<keyword evidence="8" id="KW-0902">Two-component regulatory system</keyword>